<reference evidence="2" key="2">
    <citation type="submission" date="2017-10" db="EMBL/GenBank/DDBJ databases">
        <title>Ladona fulva Genome sequencing and assembly.</title>
        <authorList>
            <person name="Murali S."/>
            <person name="Richards S."/>
            <person name="Bandaranaike D."/>
            <person name="Bellair M."/>
            <person name="Blankenburg K."/>
            <person name="Chao H."/>
            <person name="Dinh H."/>
            <person name="Doddapaneni H."/>
            <person name="Dugan-Rocha S."/>
            <person name="Elkadiri S."/>
            <person name="Gnanaolivu R."/>
            <person name="Hernandez B."/>
            <person name="Skinner E."/>
            <person name="Javaid M."/>
            <person name="Lee S."/>
            <person name="Li M."/>
            <person name="Ming W."/>
            <person name="Munidasa M."/>
            <person name="Muniz J."/>
            <person name="Nguyen L."/>
            <person name="Hughes D."/>
            <person name="Osuji N."/>
            <person name="Pu L.-L."/>
            <person name="Puazo M."/>
            <person name="Qu C."/>
            <person name="Quiroz J."/>
            <person name="Raj R."/>
            <person name="Weissenberger G."/>
            <person name="Xin Y."/>
            <person name="Zou X."/>
            <person name="Han Y."/>
            <person name="Worley K."/>
            <person name="Muzny D."/>
            <person name="Gibbs R."/>
        </authorList>
    </citation>
    <scope>NUCLEOTIDE SEQUENCE</scope>
    <source>
        <strain evidence="2">Sampled in the wild</strain>
    </source>
</reference>
<organism evidence="2 3">
    <name type="scientific">Ladona fulva</name>
    <name type="common">Scarce chaser dragonfly</name>
    <name type="synonym">Libellula fulva</name>
    <dbReference type="NCBI Taxonomy" id="123851"/>
    <lineage>
        <taxon>Eukaryota</taxon>
        <taxon>Metazoa</taxon>
        <taxon>Ecdysozoa</taxon>
        <taxon>Arthropoda</taxon>
        <taxon>Hexapoda</taxon>
        <taxon>Insecta</taxon>
        <taxon>Pterygota</taxon>
        <taxon>Palaeoptera</taxon>
        <taxon>Odonata</taxon>
        <taxon>Epiprocta</taxon>
        <taxon>Anisoptera</taxon>
        <taxon>Libelluloidea</taxon>
        <taxon>Libellulidae</taxon>
        <taxon>Ladona</taxon>
    </lineage>
</organism>
<gene>
    <name evidence="2" type="ORF">J437_LFUL014200</name>
</gene>
<evidence type="ECO:0000256" key="1">
    <source>
        <dbReference type="SAM" id="MobiDB-lite"/>
    </source>
</evidence>
<dbReference type="EMBL" id="KZ308671">
    <property type="protein sequence ID" value="KAG8232941.1"/>
    <property type="molecule type" value="Genomic_DNA"/>
</dbReference>
<dbReference type="OrthoDB" id="8196563at2759"/>
<accession>A0A8K0P427</accession>
<protein>
    <submittedName>
        <fullName evidence="2">Uncharacterized protein</fullName>
    </submittedName>
</protein>
<evidence type="ECO:0000313" key="3">
    <source>
        <dbReference type="Proteomes" id="UP000792457"/>
    </source>
</evidence>
<proteinExistence type="predicted"/>
<sequence length="105" mass="11728">MERYGKVPADYKGQTRQTSLATPTGPCSPFLSNSRFVFEQPALPPGGDRRSMASMVGASDHREPQLLRYRERSNSDAHKLERMGRKSRGEVGRRGSYLTGRATQV</sequence>
<comment type="caution">
    <text evidence="2">The sequence shown here is derived from an EMBL/GenBank/DDBJ whole genome shotgun (WGS) entry which is preliminary data.</text>
</comment>
<dbReference type="Proteomes" id="UP000792457">
    <property type="component" value="Unassembled WGS sequence"/>
</dbReference>
<name>A0A8K0P427_LADFU</name>
<feature type="region of interest" description="Disordered" evidence="1">
    <location>
        <begin position="1"/>
        <end position="105"/>
    </location>
</feature>
<keyword evidence="3" id="KW-1185">Reference proteome</keyword>
<evidence type="ECO:0000313" key="2">
    <source>
        <dbReference type="EMBL" id="KAG8232941.1"/>
    </source>
</evidence>
<dbReference type="AlphaFoldDB" id="A0A8K0P427"/>
<feature type="compositionally biased region" description="Basic and acidic residues" evidence="1">
    <location>
        <begin position="59"/>
        <end position="93"/>
    </location>
</feature>
<reference evidence="2" key="1">
    <citation type="submission" date="2013-04" db="EMBL/GenBank/DDBJ databases">
        <authorList>
            <person name="Qu J."/>
            <person name="Murali S.C."/>
            <person name="Bandaranaike D."/>
            <person name="Bellair M."/>
            <person name="Blankenburg K."/>
            <person name="Chao H."/>
            <person name="Dinh H."/>
            <person name="Doddapaneni H."/>
            <person name="Downs B."/>
            <person name="Dugan-Rocha S."/>
            <person name="Elkadiri S."/>
            <person name="Gnanaolivu R.D."/>
            <person name="Hernandez B."/>
            <person name="Javaid M."/>
            <person name="Jayaseelan J.C."/>
            <person name="Lee S."/>
            <person name="Li M."/>
            <person name="Ming W."/>
            <person name="Munidasa M."/>
            <person name="Muniz J."/>
            <person name="Nguyen L."/>
            <person name="Ongeri F."/>
            <person name="Osuji N."/>
            <person name="Pu L.-L."/>
            <person name="Puazo M."/>
            <person name="Qu C."/>
            <person name="Quiroz J."/>
            <person name="Raj R."/>
            <person name="Weissenberger G."/>
            <person name="Xin Y."/>
            <person name="Zou X."/>
            <person name="Han Y."/>
            <person name="Richards S."/>
            <person name="Worley K."/>
            <person name="Muzny D."/>
            <person name="Gibbs R."/>
        </authorList>
    </citation>
    <scope>NUCLEOTIDE SEQUENCE</scope>
    <source>
        <strain evidence="2">Sampled in the wild</strain>
    </source>
</reference>